<reference evidence="2" key="1">
    <citation type="submission" date="2015-03" db="EMBL/GenBank/DDBJ databases">
        <authorList>
            <consortium name="Pathogen Informatics"/>
        </authorList>
    </citation>
    <scope>NUCLEOTIDE SEQUENCE [LARGE SCALE GENOMIC DNA]</scope>
    <source>
        <strain evidence="2">N09902308</strain>
    </source>
</reference>
<name>A0A916LCE2_MYCTX</name>
<dbReference type="AlphaFoldDB" id="A0A916LCE2"/>
<sequence>MEAIGPFARQSSGNCRCRGCVAVTYTCGIFSLSRFITHTREGRHPVPVIAWLGEEALSLTRKGSSSPE</sequence>
<proteinExistence type="predicted"/>
<dbReference type="EMBL" id="CSBK01001403">
    <property type="protein sequence ID" value="COY62728.1"/>
    <property type="molecule type" value="Genomic_DNA"/>
</dbReference>
<organism evidence="1 2">
    <name type="scientific">Mycobacterium tuberculosis</name>
    <dbReference type="NCBI Taxonomy" id="1773"/>
    <lineage>
        <taxon>Bacteria</taxon>
        <taxon>Bacillati</taxon>
        <taxon>Actinomycetota</taxon>
        <taxon>Actinomycetes</taxon>
        <taxon>Mycobacteriales</taxon>
        <taxon>Mycobacteriaceae</taxon>
        <taxon>Mycobacterium</taxon>
        <taxon>Mycobacterium tuberculosis complex</taxon>
    </lineage>
</organism>
<gene>
    <name evidence="1" type="ORF">ERS007739_02895</name>
</gene>
<dbReference type="Proteomes" id="UP000039021">
    <property type="component" value="Unassembled WGS sequence"/>
</dbReference>
<protein>
    <submittedName>
        <fullName evidence="1">Uncharacterized protein</fullName>
    </submittedName>
</protein>
<accession>A0A916LCE2</accession>
<evidence type="ECO:0000313" key="1">
    <source>
        <dbReference type="EMBL" id="COY62728.1"/>
    </source>
</evidence>
<evidence type="ECO:0000313" key="2">
    <source>
        <dbReference type="Proteomes" id="UP000039021"/>
    </source>
</evidence>
<comment type="caution">
    <text evidence="1">The sequence shown here is derived from an EMBL/GenBank/DDBJ whole genome shotgun (WGS) entry which is preliminary data.</text>
</comment>